<comment type="caution">
    <text evidence="1">The sequence shown here is derived from an EMBL/GenBank/DDBJ whole genome shotgun (WGS) entry which is preliminary data.</text>
</comment>
<sequence length="31" mass="3495">MQGDLKFIESRRISTSQISKAEVMAIKEGLQ</sequence>
<protein>
    <submittedName>
        <fullName evidence="1">Uncharacterized protein</fullName>
    </submittedName>
</protein>
<dbReference type="EMBL" id="JBANQN010000004">
    <property type="protein sequence ID" value="KAK6791415.1"/>
    <property type="molecule type" value="Genomic_DNA"/>
</dbReference>
<reference evidence="1 2" key="1">
    <citation type="submission" date="2024-02" db="EMBL/GenBank/DDBJ databases">
        <title>de novo genome assembly of Solanum bulbocastanum strain 11H21.</title>
        <authorList>
            <person name="Hosaka A.J."/>
        </authorList>
    </citation>
    <scope>NUCLEOTIDE SEQUENCE [LARGE SCALE GENOMIC DNA]</scope>
    <source>
        <tissue evidence="1">Young leaves</tissue>
    </source>
</reference>
<organism evidence="1 2">
    <name type="scientific">Solanum bulbocastanum</name>
    <name type="common">Wild potato</name>
    <dbReference type="NCBI Taxonomy" id="147425"/>
    <lineage>
        <taxon>Eukaryota</taxon>
        <taxon>Viridiplantae</taxon>
        <taxon>Streptophyta</taxon>
        <taxon>Embryophyta</taxon>
        <taxon>Tracheophyta</taxon>
        <taxon>Spermatophyta</taxon>
        <taxon>Magnoliopsida</taxon>
        <taxon>eudicotyledons</taxon>
        <taxon>Gunneridae</taxon>
        <taxon>Pentapetalae</taxon>
        <taxon>asterids</taxon>
        <taxon>lamiids</taxon>
        <taxon>Solanales</taxon>
        <taxon>Solanaceae</taxon>
        <taxon>Solanoideae</taxon>
        <taxon>Solaneae</taxon>
        <taxon>Solanum</taxon>
    </lineage>
</organism>
<proteinExistence type="predicted"/>
<gene>
    <name evidence="1" type="ORF">RDI58_010496</name>
</gene>
<dbReference type="Proteomes" id="UP001371456">
    <property type="component" value="Unassembled WGS sequence"/>
</dbReference>
<name>A0AAN8TQM3_SOLBU</name>
<keyword evidence="2" id="KW-1185">Reference proteome</keyword>
<evidence type="ECO:0000313" key="2">
    <source>
        <dbReference type="Proteomes" id="UP001371456"/>
    </source>
</evidence>
<evidence type="ECO:0000313" key="1">
    <source>
        <dbReference type="EMBL" id="KAK6791415.1"/>
    </source>
</evidence>
<dbReference type="AlphaFoldDB" id="A0AAN8TQM3"/>
<accession>A0AAN8TQM3</accession>